<name>A0ABT2XM97_9GAMM</name>
<dbReference type="Proteomes" id="UP001208054">
    <property type="component" value="Unassembled WGS sequence"/>
</dbReference>
<evidence type="ECO:0000256" key="1">
    <source>
        <dbReference type="SAM" id="MobiDB-lite"/>
    </source>
</evidence>
<evidence type="ECO:0000313" key="2">
    <source>
        <dbReference type="EMBL" id="MCV0327076.1"/>
    </source>
</evidence>
<keyword evidence="3" id="KW-1185">Reference proteome</keyword>
<organism evidence="2 3">
    <name type="scientific">Stenotrophomonas riyadhensis</name>
    <dbReference type="NCBI Taxonomy" id="2859893"/>
    <lineage>
        <taxon>Bacteria</taxon>
        <taxon>Pseudomonadati</taxon>
        <taxon>Pseudomonadota</taxon>
        <taxon>Gammaproteobacteria</taxon>
        <taxon>Lysobacterales</taxon>
        <taxon>Lysobacteraceae</taxon>
        <taxon>Stenotrophomonas</taxon>
    </lineage>
</organism>
<dbReference type="RefSeq" id="WP_197611778.1">
    <property type="nucleotide sequence ID" value="NZ_JAHWBK010000024.1"/>
</dbReference>
<sequence length="447" mass="50013">MRHRNQPPAAAIVIRDRDNVAMNVYHVPVTHHVEITFTMRGGNDGKTTQLTKGLPYVVVHARPEDPSHWRVLERPGRASGKTSSQGKAQVLLQGAGKYRIYINEPTEQFLPRSTFRIQQHALADGRSSGRDVQPLVELDVIEAADLSLSVRTTHPNGLLRTRGVAADSIAADGAVLQLTNHQEAGSKRVKPLDLGRHLISFQAWADASRTYGSEHPLIEASDYREQLRIIYGERLTMNSARDAHLHDRVLEHGDKRIEFNHQSTTGGRGRLSFREDNGHAGNRMTADESLRRTHPAAMEFLLRMMHDLDISHIRSTGAWRPHFGSVLHRYASALDITEATSTIVSNDEQRHEVTIRLHRTNSPNSHPLQIAATETPARVRMRELSCRLHSYLAQGQANGELGWLGGPWELSYAQLGIHDAENPTKVSIRTDTTHIHHIHISLGDTQP</sequence>
<accession>A0ABT2XM97</accession>
<proteinExistence type="predicted"/>
<gene>
    <name evidence="2" type="ORF">KYJ44_22465</name>
</gene>
<reference evidence="2 3" key="1">
    <citation type="submission" date="2021-07" db="EMBL/GenBank/DDBJ databases">
        <title>Clinical implication of Pseudomonas aeruginosa: further insight on the antimicrobial resistance.</title>
        <authorList>
            <person name="Macori G."/>
            <person name="Fanning S."/>
            <person name="Alqahtani A."/>
        </authorList>
    </citation>
    <scope>NUCLEOTIDE SEQUENCE [LARGE SCALE GENOMIC DNA]</scope>
    <source>
        <strain evidence="2 3">CFS3442</strain>
    </source>
</reference>
<protein>
    <submittedName>
        <fullName evidence="2">Uncharacterized protein</fullName>
    </submittedName>
</protein>
<feature type="region of interest" description="Disordered" evidence="1">
    <location>
        <begin position="260"/>
        <end position="288"/>
    </location>
</feature>
<dbReference type="EMBL" id="JAHWBK010000024">
    <property type="protein sequence ID" value="MCV0327076.1"/>
    <property type="molecule type" value="Genomic_DNA"/>
</dbReference>
<comment type="caution">
    <text evidence="2">The sequence shown here is derived from an EMBL/GenBank/DDBJ whole genome shotgun (WGS) entry which is preliminary data.</text>
</comment>
<evidence type="ECO:0000313" key="3">
    <source>
        <dbReference type="Proteomes" id="UP001208054"/>
    </source>
</evidence>